<protein>
    <submittedName>
        <fullName evidence="1">Ferritin-like metal-binding protein YciE</fullName>
    </submittedName>
</protein>
<dbReference type="EMBL" id="PGFJ01000002">
    <property type="protein sequence ID" value="PJJ80175.1"/>
    <property type="molecule type" value="Genomic_DNA"/>
</dbReference>
<dbReference type="CDD" id="cd07909">
    <property type="entry name" value="YciF"/>
    <property type="match status" value="1"/>
</dbReference>
<dbReference type="Gene3D" id="1.20.1260.10">
    <property type="match status" value="1"/>
</dbReference>
<dbReference type="PANTHER" id="PTHR30565:SF9">
    <property type="entry name" value="PROTEIN YCIF"/>
    <property type="match status" value="1"/>
</dbReference>
<dbReference type="InterPro" id="IPR009078">
    <property type="entry name" value="Ferritin-like_SF"/>
</dbReference>
<organism evidence="1 2">
    <name type="scientific">Mucilaginibacter auburnensis</name>
    <dbReference type="NCBI Taxonomy" id="1457233"/>
    <lineage>
        <taxon>Bacteria</taxon>
        <taxon>Pseudomonadati</taxon>
        <taxon>Bacteroidota</taxon>
        <taxon>Sphingobacteriia</taxon>
        <taxon>Sphingobacteriales</taxon>
        <taxon>Sphingobacteriaceae</taxon>
        <taxon>Mucilaginibacter</taxon>
    </lineage>
</organism>
<dbReference type="Proteomes" id="UP000242687">
    <property type="component" value="Unassembled WGS sequence"/>
</dbReference>
<dbReference type="OrthoDB" id="9795056at2"/>
<dbReference type="InterPro" id="IPR047114">
    <property type="entry name" value="YciF"/>
</dbReference>
<dbReference type="InterPro" id="IPR010287">
    <property type="entry name" value="DUF892_YciF-like"/>
</dbReference>
<sequence length="184" mass="20215">MATTKTAKKAQETENVEVQESALNELFIDELKDIYWAEKHLVKALPKMAKAATSDELRAAIEKHIGETENQITRLEQVFQSIGEKAAAIKCEAMEGLIKEGEEIVKETEKGSITRDAGIISASQKIEHYEIASYGTLRTLAGVLGYDEAVELLEATLAEEKQCDEDLTILAVNGINKMASTEAE</sequence>
<proteinExistence type="predicted"/>
<reference evidence="1 2" key="1">
    <citation type="submission" date="2017-11" db="EMBL/GenBank/DDBJ databases">
        <title>Genomic Encyclopedia of Archaeal and Bacterial Type Strains, Phase II (KMG-II): From Individual Species to Whole Genera.</title>
        <authorList>
            <person name="Goeker M."/>
        </authorList>
    </citation>
    <scope>NUCLEOTIDE SEQUENCE [LARGE SCALE GENOMIC DNA]</scope>
    <source>
        <strain evidence="1 2">DSM 28175</strain>
    </source>
</reference>
<name>A0A2H9VPA5_9SPHI</name>
<keyword evidence="2" id="KW-1185">Reference proteome</keyword>
<dbReference type="RefSeq" id="WP_100342467.1">
    <property type="nucleotide sequence ID" value="NZ_PGFJ01000002.1"/>
</dbReference>
<comment type="caution">
    <text evidence="1">The sequence shown here is derived from an EMBL/GenBank/DDBJ whole genome shotgun (WGS) entry which is preliminary data.</text>
</comment>
<dbReference type="AlphaFoldDB" id="A0A2H9VPA5"/>
<evidence type="ECO:0000313" key="1">
    <source>
        <dbReference type="EMBL" id="PJJ80175.1"/>
    </source>
</evidence>
<gene>
    <name evidence="1" type="ORF">CLV57_3322</name>
</gene>
<accession>A0A2H9VPA5</accession>
<dbReference type="InterPro" id="IPR012347">
    <property type="entry name" value="Ferritin-like"/>
</dbReference>
<dbReference type="SUPFAM" id="SSF47240">
    <property type="entry name" value="Ferritin-like"/>
    <property type="match status" value="1"/>
</dbReference>
<evidence type="ECO:0000313" key="2">
    <source>
        <dbReference type="Proteomes" id="UP000242687"/>
    </source>
</evidence>
<dbReference type="Pfam" id="PF05974">
    <property type="entry name" value="DUF892"/>
    <property type="match status" value="1"/>
</dbReference>
<dbReference type="PANTHER" id="PTHR30565">
    <property type="entry name" value="PROTEIN YCIF"/>
    <property type="match status" value="1"/>
</dbReference>